<accession>A0A8X6U602</accession>
<comment type="caution">
    <text evidence="1">The sequence shown here is derived from an EMBL/GenBank/DDBJ whole genome shotgun (WGS) entry which is preliminary data.</text>
</comment>
<evidence type="ECO:0000313" key="2">
    <source>
        <dbReference type="Proteomes" id="UP000887013"/>
    </source>
</evidence>
<dbReference type="AlphaFoldDB" id="A0A8X6U602"/>
<dbReference type="Proteomes" id="UP000887013">
    <property type="component" value="Unassembled WGS sequence"/>
</dbReference>
<keyword evidence="2" id="KW-1185">Reference proteome</keyword>
<sequence length="218" mass="24827">MFLMESENTDCDPLNEAKEKQEGAENVRILSNTSSFFISVDNSDDSDWDEINDSELLSDLSDFELTGLYVTNLTSHTGDSSISAASSHNDKLQILHLNTFLVSVNNEWNRATKELDEEFRSPAKAPDKLLVVKRICKTAYQPQSNGFIEEFHRPLKAENMCHSTEKWTEVLPHFPLDFRASLKENKGCPSAKLAYGKNLQISRIFRQHSSRWRSNSAH</sequence>
<dbReference type="GO" id="GO:0003676">
    <property type="term" value="F:nucleic acid binding"/>
    <property type="evidence" value="ECO:0007669"/>
    <property type="project" value="InterPro"/>
</dbReference>
<organism evidence="1 2">
    <name type="scientific">Nephila pilipes</name>
    <name type="common">Giant wood spider</name>
    <name type="synonym">Nephila maculata</name>
    <dbReference type="NCBI Taxonomy" id="299642"/>
    <lineage>
        <taxon>Eukaryota</taxon>
        <taxon>Metazoa</taxon>
        <taxon>Ecdysozoa</taxon>
        <taxon>Arthropoda</taxon>
        <taxon>Chelicerata</taxon>
        <taxon>Arachnida</taxon>
        <taxon>Araneae</taxon>
        <taxon>Araneomorphae</taxon>
        <taxon>Entelegynae</taxon>
        <taxon>Araneoidea</taxon>
        <taxon>Nephilidae</taxon>
        <taxon>Nephila</taxon>
    </lineage>
</organism>
<dbReference type="Gene3D" id="3.30.420.10">
    <property type="entry name" value="Ribonuclease H-like superfamily/Ribonuclease H"/>
    <property type="match status" value="1"/>
</dbReference>
<name>A0A8X6U602_NEPPI</name>
<evidence type="ECO:0008006" key="3">
    <source>
        <dbReference type="Google" id="ProtNLM"/>
    </source>
</evidence>
<proteinExistence type="predicted"/>
<evidence type="ECO:0000313" key="1">
    <source>
        <dbReference type="EMBL" id="GFT81769.1"/>
    </source>
</evidence>
<dbReference type="OrthoDB" id="10553022at2759"/>
<protein>
    <recommendedName>
        <fullName evidence="3">Integrase catalytic domain-containing protein</fullName>
    </recommendedName>
</protein>
<gene>
    <name evidence="1" type="ORF">NPIL_167981</name>
</gene>
<dbReference type="EMBL" id="BMAW01023228">
    <property type="protein sequence ID" value="GFT81769.1"/>
    <property type="molecule type" value="Genomic_DNA"/>
</dbReference>
<dbReference type="InterPro" id="IPR036397">
    <property type="entry name" value="RNaseH_sf"/>
</dbReference>
<dbReference type="PANTHER" id="PTHR38681">
    <property type="entry name" value="RETROVIRUS-RELATED POL POLYPROTEIN FROM TRANSPOSON 412-LIKE PROTEIN-RELATED"/>
    <property type="match status" value="1"/>
</dbReference>
<dbReference type="PANTHER" id="PTHR38681:SF1">
    <property type="entry name" value="RETROVIRUS-RELATED POL POLYPROTEIN FROM TRANSPOSON 412-LIKE PROTEIN"/>
    <property type="match status" value="1"/>
</dbReference>
<reference evidence="1" key="1">
    <citation type="submission" date="2020-08" db="EMBL/GenBank/DDBJ databases">
        <title>Multicomponent nature underlies the extraordinary mechanical properties of spider dragline silk.</title>
        <authorList>
            <person name="Kono N."/>
            <person name="Nakamura H."/>
            <person name="Mori M."/>
            <person name="Yoshida Y."/>
            <person name="Ohtoshi R."/>
            <person name="Malay A.D."/>
            <person name="Moran D.A.P."/>
            <person name="Tomita M."/>
            <person name="Numata K."/>
            <person name="Arakawa K."/>
        </authorList>
    </citation>
    <scope>NUCLEOTIDE SEQUENCE</scope>
</reference>